<dbReference type="GO" id="GO:0005737">
    <property type="term" value="C:cytoplasm"/>
    <property type="evidence" value="ECO:0000318"/>
    <property type="project" value="GO_Central"/>
</dbReference>
<protein>
    <submittedName>
        <fullName evidence="1">RecQ_Zn_bind domain-containing protein</fullName>
    </submittedName>
</protein>
<accession>A0A8R1UBZ6</accession>
<dbReference type="OrthoDB" id="5863522at2759"/>
<dbReference type="InterPro" id="IPR032284">
    <property type="entry name" value="RecQ_Zn-bd"/>
</dbReference>
<dbReference type="InterPro" id="IPR036388">
    <property type="entry name" value="WH-like_DNA-bd_sf"/>
</dbReference>
<proteinExistence type="predicted"/>
<sequence>MHGQFHGFLKDDGESFEDEEKLLGNDLKDLMYLTLKSTAVTSIVLDCDAFVLMPTEAGNSLCYQCESTDSDFGDIRKDGSPTYSGEIPSNSGFVLRDQNPDNYEFGFLLETKLPREVVQEIYSSSDVKPEHISAKIILTKLHEIVKRMLLVDAIACNKSINNFNHIPIQERKTKVVQFHVNHATIRRNPSCYLCGKNHTMKNYMKYENICDKYNRVLEKRLCIRCFGKHNTEECDSASQCDDKTTVGVRDMHLGSIYQMVAYAENISICRRKILVEHFGELHLNVGYIISVPSSRHLPSPPHLSKVFDEYLPSTDGDILSIRDHLIDRSELVKGTLFNIDATSYRLCGLNRPTKKSCLEVKDLVLSVIGKISDELFPNLKSNTSRSLSCSHFLGICADHDSDGKDLEKNQWSCNSCNTFLNAGLSVLKTPLEDINRAAATFFCGEQQECKSEFMTVIEITGVLGKVIREKKSIDEVCRSVMLCKG</sequence>
<dbReference type="GO" id="GO:0009378">
    <property type="term" value="F:four-way junction helicase activity"/>
    <property type="evidence" value="ECO:0000318"/>
    <property type="project" value="GO_Central"/>
</dbReference>
<dbReference type="AlphaFoldDB" id="A0A2A6BA27"/>
<reference evidence="2" key="1">
    <citation type="journal article" date="2008" name="Nat. Genet.">
        <title>The Pristionchus pacificus genome provides a unique perspective on nematode lifestyle and parasitism.</title>
        <authorList>
            <person name="Dieterich C."/>
            <person name="Clifton S.W."/>
            <person name="Schuster L.N."/>
            <person name="Chinwalla A."/>
            <person name="Delehaunty K."/>
            <person name="Dinkelacker I."/>
            <person name="Fulton L."/>
            <person name="Fulton R."/>
            <person name="Godfrey J."/>
            <person name="Minx P."/>
            <person name="Mitreva M."/>
            <person name="Roeseler W."/>
            <person name="Tian H."/>
            <person name="Witte H."/>
            <person name="Yang S.P."/>
            <person name="Wilson R.K."/>
            <person name="Sommer R.J."/>
        </authorList>
    </citation>
    <scope>NUCLEOTIDE SEQUENCE [LARGE SCALE GENOMIC DNA]</scope>
    <source>
        <strain evidence="2">PS312</strain>
    </source>
</reference>
<dbReference type="GO" id="GO:0000723">
    <property type="term" value="P:telomere maintenance"/>
    <property type="evidence" value="ECO:0000318"/>
    <property type="project" value="GO_Central"/>
</dbReference>
<dbReference type="GO" id="GO:0043138">
    <property type="term" value="F:3'-5' DNA helicase activity"/>
    <property type="evidence" value="ECO:0000318"/>
    <property type="project" value="GO_Central"/>
</dbReference>
<gene>
    <name evidence="1" type="primary">WBGene00104878</name>
</gene>
<accession>A0A2A6BA27</accession>
<dbReference type="Pfam" id="PF16124">
    <property type="entry name" value="RecQ_Zn_bind"/>
    <property type="match status" value="1"/>
</dbReference>
<dbReference type="GO" id="GO:0005694">
    <property type="term" value="C:chromosome"/>
    <property type="evidence" value="ECO:0000318"/>
    <property type="project" value="GO_Central"/>
</dbReference>
<organism evidence="1 2">
    <name type="scientific">Pristionchus pacificus</name>
    <name type="common">Parasitic nematode worm</name>
    <dbReference type="NCBI Taxonomy" id="54126"/>
    <lineage>
        <taxon>Eukaryota</taxon>
        <taxon>Metazoa</taxon>
        <taxon>Ecdysozoa</taxon>
        <taxon>Nematoda</taxon>
        <taxon>Chromadorea</taxon>
        <taxon>Rhabditida</taxon>
        <taxon>Rhabditina</taxon>
        <taxon>Diplogasteromorpha</taxon>
        <taxon>Diplogasteroidea</taxon>
        <taxon>Neodiplogasteridae</taxon>
        <taxon>Pristionchus</taxon>
    </lineage>
</organism>
<name>A0A2A6BA27_PRIPA</name>
<evidence type="ECO:0000313" key="1">
    <source>
        <dbReference type="EnsemblMetazoa" id="PPA15324.1"/>
    </source>
</evidence>
<dbReference type="Proteomes" id="UP000005239">
    <property type="component" value="Unassembled WGS sequence"/>
</dbReference>
<dbReference type="Gene3D" id="1.10.10.10">
    <property type="entry name" value="Winged helix-like DNA-binding domain superfamily/Winged helix DNA-binding domain"/>
    <property type="match status" value="1"/>
</dbReference>
<keyword evidence="2" id="KW-1185">Reference proteome</keyword>
<dbReference type="GO" id="GO:0000724">
    <property type="term" value="P:double-strand break repair via homologous recombination"/>
    <property type="evidence" value="ECO:0000318"/>
    <property type="project" value="GO_Central"/>
</dbReference>
<dbReference type="EnsemblMetazoa" id="PPA15324.1">
    <property type="protein sequence ID" value="PPA15324.1"/>
    <property type="gene ID" value="WBGene00104878"/>
</dbReference>
<dbReference type="GO" id="GO:0006260">
    <property type="term" value="P:DNA replication"/>
    <property type="evidence" value="ECO:0000318"/>
    <property type="project" value="GO_Central"/>
</dbReference>
<dbReference type="GO" id="GO:0005654">
    <property type="term" value="C:nucleoplasm"/>
    <property type="evidence" value="ECO:0000318"/>
    <property type="project" value="GO_Central"/>
</dbReference>
<dbReference type="GO" id="GO:0005634">
    <property type="term" value="C:nucleus"/>
    <property type="evidence" value="ECO:0000318"/>
    <property type="project" value="GO_Central"/>
</dbReference>
<evidence type="ECO:0000313" key="2">
    <source>
        <dbReference type="Proteomes" id="UP000005239"/>
    </source>
</evidence>
<reference evidence="1" key="2">
    <citation type="submission" date="2022-06" db="UniProtKB">
        <authorList>
            <consortium name="EnsemblMetazoa"/>
        </authorList>
    </citation>
    <scope>IDENTIFICATION</scope>
    <source>
        <strain evidence="1">PS312</strain>
    </source>
</reference>